<gene>
    <name evidence="2" type="ORF">SAMN02910418_01557</name>
</gene>
<dbReference type="Proteomes" id="UP000199288">
    <property type="component" value="Unassembled WGS sequence"/>
</dbReference>
<evidence type="ECO:0000313" key="3">
    <source>
        <dbReference type="Proteomes" id="UP000199288"/>
    </source>
</evidence>
<dbReference type="AlphaFoldDB" id="A0A1H4B3K9"/>
<keyword evidence="3" id="KW-1185">Reference proteome</keyword>
<accession>A0A1H4B3K9</accession>
<keyword evidence="1" id="KW-0472">Membrane</keyword>
<proteinExistence type="predicted"/>
<name>A0A1H4B3K9_9ACTO</name>
<evidence type="ECO:0000313" key="2">
    <source>
        <dbReference type="EMBL" id="SEA42740.1"/>
    </source>
</evidence>
<feature type="transmembrane region" description="Helical" evidence="1">
    <location>
        <begin position="104"/>
        <end position="126"/>
    </location>
</feature>
<feature type="transmembrane region" description="Helical" evidence="1">
    <location>
        <begin position="80"/>
        <end position="98"/>
    </location>
</feature>
<keyword evidence="1" id="KW-0812">Transmembrane</keyword>
<dbReference type="EMBL" id="FNQV01000009">
    <property type="protein sequence ID" value="SEA42740.1"/>
    <property type="molecule type" value="Genomic_DNA"/>
</dbReference>
<keyword evidence="1" id="KW-1133">Transmembrane helix</keyword>
<feature type="transmembrane region" description="Helical" evidence="1">
    <location>
        <begin position="6"/>
        <end position="26"/>
    </location>
</feature>
<protein>
    <submittedName>
        <fullName evidence="2">Uncharacterized protein</fullName>
    </submittedName>
</protein>
<organism evidence="2 3">
    <name type="scientific">Bowdeniella nasicola</name>
    <dbReference type="NCBI Taxonomy" id="208480"/>
    <lineage>
        <taxon>Bacteria</taxon>
        <taxon>Bacillati</taxon>
        <taxon>Actinomycetota</taxon>
        <taxon>Actinomycetes</taxon>
        <taxon>Actinomycetales</taxon>
        <taxon>Actinomycetaceae</taxon>
        <taxon>Bowdeniella</taxon>
    </lineage>
</organism>
<feature type="transmembrane region" description="Helical" evidence="1">
    <location>
        <begin position="158"/>
        <end position="183"/>
    </location>
</feature>
<feature type="transmembrane region" description="Helical" evidence="1">
    <location>
        <begin position="189"/>
        <end position="210"/>
    </location>
</feature>
<evidence type="ECO:0000256" key="1">
    <source>
        <dbReference type="SAM" id="Phobius"/>
    </source>
</evidence>
<sequence length="275" mass="31216">MALNGIELIAIATSMVSVLATVLSVLSQYAKKYRATSSLSWLDKTGRHYWERQNSETFGEIRRKHLSYLASIEIVPTKKFVSFPLFFLVWPLLFLLLTHFTDSVLVLVIYLAIVFGVSVIVVNYFIYFYSQRVLVRWCIYAGIKILPEPRERGVPTAIVGFPCHGLIFSIGYLALGVVLPALFKPTGVWVDGVLGILLCFALLQFLRGYLWVIRKDAKALVQYAKTRSTTLTRQIVFEQNVTSMPSWSTPIFEYPKIGWMLKKALLGFPSTKSRS</sequence>
<reference evidence="3" key="1">
    <citation type="submission" date="2016-10" db="EMBL/GenBank/DDBJ databases">
        <authorList>
            <person name="Varghese N."/>
            <person name="Submissions S."/>
        </authorList>
    </citation>
    <scope>NUCLEOTIDE SEQUENCE [LARGE SCALE GENOMIC DNA]</scope>
    <source>
        <strain evidence="3">KPR-1</strain>
    </source>
</reference>